<dbReference type="Proteomes" id="UP000077315">
    <property type="component" value="Unassembled WGS sequence"/>
</dbReference>
<organism evidence="2 3">
    <name type="scientific">Phycomyces blakesleeanus (strain ATCC 8743b / DSM 1359 / FGSC 10004 / NBRC 33097 / NRRL 1555)</name>
    <dbReference type="NCBI Taxonomy" id="763407"/>
    <lineage>
        <taxon>Eukaryota</taxon>
        <taxon>Fungi</taxon>
        <taxon>Fungi incertae sedis</taxon>
        <taxon>Mucoromycota</taxon>
        <taxon>Mucoromycotina</taxon>
        <taxon>Mucoromycetes</taxon>
        <taxon>Mucorales</taxon>
        <taxon>Phycomycetaceae</taxon>
        <taxon>Phycomyces</taxon>
    </lineage>
</organism>
<feature type="region of interest" description="Disordered" evidence="1">
    <location>
        <begin position="403"/>
        <end position="457"/>
    </location>
</feature>
<dbReference type="EMBL" id="KV440980">
    <property type="protein sequence ID" value="OAD73660.1"/>
    <property type="molecule type" value="Genomic_DNA"/>
</dbReference>
<proteinExistence type="predicted"/>
<evidence type="ECO:0000313" key="3">
    <source>
        <dbReference type="Proteomes" id="UP000077315"/>
    </source>
</evidence>
<dbReference type="VEuPathDB" id="FungiDB:PHYBLDRAFT_145134"/>
<dbReference type="InParanoid" id="A0A163DVE6"/>
<evidence type="ECO:0000313" key="2">
    <source>
        <dbReference type="EMBL" id="OAD73660.1"/>
    </source>
</evidence>
<accession>A0A163DVE6</accession>
<sequence length="457" mass="51767">MIATSPCVRTQTMRTHACPDIRSYFEMAKPKFICTKGYASMTDQLDSVEFADDFKHHAKPVTKQGELEIVTKKQVTVSNWKCVYSRKQDPSRRAFTQTFSCEGEARLLSMNLSKPSRDNCIQAIVSPSRWVGQKAHEESRLGYGYNKNKFLIIIRDYWLRTAKKVFEMTGFILWAENTSKEQVEAASRLLLSLDFFVRDNINHWSVHPEDKYYLYTTCLEDTRESLGALDFTKRQSCSGSWRGKPRSGSSSAIWWPNPFVVDPIAASWHIVSAGSLVVYCWWSCIPPAGGQGPFRPVIEEHFAVPGPSLQMMLPIPSQVPFLTKQILSIKPYSALSAPIMRQIQKPESCARMTAARTKIPEMVKPRFAFMSKSNSESCPSQSPNVQNYPSVVWVVPPSLKTKSISKKGSNAKFQKQVPKEKSKTKTEAYTKSCKKKQAYTKSSSPKGSKEIRTRGLY</sequence>
<evidence type="ECO:0000256" key="1">
    <source>
        <dbReference type="SAM" id="MobiDB-lite"/>
    </source>
</evidence>
<keyword evidence="3" id="KW-1185">Reference proteome</keyword>
<protein>
    <submittedName>
        <fullName evidence="2">Uncharacterized protein</fullName>
    </submittedName>
</protein>
<feature type="compositionally biased region" description="Polar residues" evidence="1">
    <location>
        <begin position="403"/>
        <end position="413"/>
    </location>
</feature>
<reference evidence="3" key="1">
    <citation type="submission" date="2015-06" db="EMBL/GenBank/DDBJ databases">
        <title>Expansion of signal transduction pathways in fungi by whole-genome duplication.</title>
        <authorList>
            <consortium name="DOE Joint Genome Institute"/>
            <person name="Corrochano L.M."/>
            <person name="Kuo A."/>
            <person name="Marcet-Houben M."/>
            <person name="Polaino S."/>
            <person name="Salamov A."/>
            <person name="Villalobos J.M."/>
            <person name="Alvarez M.I."/>
            <person name="Avalos J."/>
            <person name="Benito E.P."/>
            <person name="Benoit I."/>
            <person name="Burger G."/>
            <person name="Camino L.P."/>
            <person name="Canovas D."/>
            <person name="Cerda-Olmedo E."/>
            <person name="Cheng J.-F."/>
            <person name="Dominguez A."/>
            <person name="Elias M."/>
            <person name="Eslava A.P."/>
            <person name="Glaser F."/>
            <person name="Grimwood J."/>
            <person name="Gutierrez G."/>
            <person name="Heitman J."/>
            <person name="Henrissat B."/>
            <person name="Iturriaga E.A."/>
            <person name="Lang B.F."/>
            <person name="Lavin J.L."/>
            <person name="Lee S."/>
            <person name="Li W."/>
            <person name="Lindquist E."/>
            <person name="Lopez-Garcia S."/>
            <person name="Luque E.M."/>
            <person name="Marcos A.T."/>
            <person name="Martin J."/>
            <person name="McCluskey K."/>
            <person name="Medina H.R."/>
            <person name="Miralles-Duran A."/>
            <person name="Miyazaki A."/>
            <person name="Munoz-Torres E."/>
            <person name="Oguiza J.A."/>
            <person name="Ohm R."/>
            <person name="Olmedo M."/>
            <person name="Orejas M."/>
            <person name="Ortiz-Castellanos L."/>
            <person name="Pisabarro A.G."/>
            <person name="Rodriguez-Romero J."/>
            <person name="Ruiz-Herrera J."/>
            <person name="Ruiz-Vazquez R."/>
            <person name="Sanz C."/>
            <person name="Schackwitz W."/>
            <person name="Schmutz J."/>
            <person name="Shahriari M."/>
            <person name="Shelest E."/>
            <person name="Silva-Franco F."/>
            <person name="Soanes D."/>
            <person name="Syed K."/>
            <person name="Tagua V.G."/>
            <person name="Talbot N.J."/>
            <person name="Thon M."/>
            <person name="De vries R.P."/>
            <person name="Wiebenga A."/>
            <person name="Yadav J.S."/>
            <person name="Braun E.L."/>
            <person name="Baker S."/>
            <person name="Garre V."/>
            <person name="Horwitz B."/>
            <person name="Torres-Martinez S."/>
            <person name="Idnurm A."/>
            <person name="Herrera-Estrella A."/>
            <person name="Gabaldon T."/>
            <person name="Grigoriev I.V."/>
        </authorList>
    </citation>
    <scope>NUCLEOTIDE SEQUENCE [LARGE SCALE GENOMIC DNA]</scope>
    <source>
        <strain evidence="3">NRRL 1555(-)</strain>
    </source>
</reference>
<feature type="compositionally biased region" description="Basic and acidic residues" evidence="1">
    <location>
        <begin position="417"/>
        <end position="428"/>
    </location>
</feature>
<dbReference type="RefSeq" id="XP_018291700.1">
    <property type="nucleotide sequence ID" value="XM_018431375.1"/>
</dbReference>
<feature type="compositionally biased region" description="Basic and acidic residues" evidence="1">
    <location>
        <begin position="447"/>
        <end position="457"/>
    </location>
</feature>
<dbReference type="AlphaFoldDB" id="A0A163DVE6"/>
<dbReference type="GeneID" id="28992281"/>
<name>A0A163DVE6_PHYB8</name>
<gene>
    <name evidence="2" type="ORF">PHYBLDRAFT_145134</name>
</gene>